<dbReference type="KEGG" id="mbry:B1812_16745"/>
<dbReference type="OrthoDB" id="7594891at2"/>
<feature type="domain" description="HTH cro/C1-type" evidence="1">
    <location>
        <begin position="14"/>
        <end position="68"/>
    </location>
</feature>
<keyword evidence="3" id="KW-1185">Reference proteome</keyword>
<gene>
    <name evidence="2" type="ORF">B1812_16745</name>
</gene>
<dbReference type="RefSeq" id="WP_158658828.1">
    <property type="nucleotide sequence ID" value="NZ_AP027149.1"/>
</dbReference>
<evidence type="ECO:0000259" key="1">
    <source>
        <dbReference type="PROSITE" id="PS50943"/>
    </source>
</evidence>
<dbReference type="Proteomes" id="UP000193978">
    <property type="component" value="Chromosome"/>
</dbReference>
<dbReference type="GO" id="GO:0003677">
    <property type="term" value="F:DNA binding"/>
    <property type="evidence" value="ECO:0007669"/>
    <property type="project" value="InterPro"/>
</dbReference>
<dbReference type="Gene3D" id="1.10.260.40">
    <property type="entry name" value="lambda repressor-like DNA-binding domains"/>
    <property type="match status" value="1"/>
</dbReference>
<sequence length="111" mass="12573">MNPNPIYVHIGSIIRSRRKALRLTQEMLASRLSISRGGLANIETGRQNILVHQLYEFASQLNLEPSDFLPVMPREGSRLDQADLPLPTDLKKSQKEQIARFFDAADLNSDQ</sequence>
<proteinExistence type="predicted"/>
<dbReference type="CDD" id="cd00093">
    <property type="entry name" value="HTH_XRE"/>
    <property type="match status" value="1"/>
</dbReference>
<dbReference type="PROSITE" id="PS50943">
    <property type="entry name" value="HTH_CROC1"/>
    <property type="match status" value="1"/>
</dbReference>
<evidence type="ECO:0000313" key="3">
    <source>
        <dbReference type="Proteomes" id="UP000193978"/>
    </source>
</evidence>
<name>A0A1W6MY41_9HYPH</name>
<dbReference type="InterPro" id="IPR001387">
    <property type="entry name" value="Cro/C1-type_HTH"/>
</dbReference>
<dbReference type="SMART" id="SM00530">
    <property type="entry name" value="HTH_XRE"/>
    <property type="match status" value="1"/>
</dbReference>
<reference evidence="2 3" key="1">
    <citation type="submission" date="2017-02" db="EMBL/GenBank/DDBJ databases">
        <authorList>
            <person name="Peterson S.W."/>
        </authorList>
    </citation>
    <scope>NUCLEOTIDE SEQUENCE [LARGE SCALE GENOMIC DNA]</scope>
    <source>
        <strain evidence="2 3">S285</strain>
    </source>
</reference>
<dbReference type="InterPro" id="IPR010982">
    <property type="entry name" value="Lambda_DNA-bd_dom_sf"/>
</dbReference>
<dbReference type="SUPFAM" id="SSF47413">
    <property type="entry name" value="lambda repressor-like DNA-binding domains"/>
    <property type="match status" value="1"/>
</dbReference>
<evidence type="ECO:0000313" key="2">
    <source>
        <dbReference type="EMBL" id="ARN82459.1"/>
    </source>
</evidence>
<protein>
    <recommendedName>
        <fullName evidence="1">HTH cro/C1-type domain-containing protein</fullName>
    </recommendedName>
</protein>
<dbReference type="EMBL" id="CP019948">
    <property type="protein sequence ID" value="ARN82459.1"/>
    <property type="molecule type" value="Genomic_DNA"/>
</dbReference>
<organism evidence="2 3">
    <name type="scientific">Methylocystis bryophila</name>
    <dbReference type="NCBI Taxonomy" id="655015"/>
    <lineage>
        <taxon>Bacteria</taxon>
        <taxon>Pseudomonadati</taxon>
        <taxon>Pseudomonadota</taxon>
        <taxon>Alphaproteobacteria</taxon>
        <taxon>Hyphomicrobiales</taxon>
        <taxon>Methylocystaceae</taxon>
        <taxon>Methylocystis</taxon>
    </lineage>
</organism>
<accession>A0A1W6MY41</accession>
<dbReference type="Pfam" id="PF01381">
    <property type="entry name" value="HTH_3"/>
    <property type="match status" value="1"/>
</dbReference>
<dbReference type="STRING" id="655015.B1812_16745"/>
<dbReference type="AlphaFoldDB" id="A0A1W6MY41"/>